<protein>
    <submittedName>
        <fullName evidence="2">Uncharacterized protein</fullName>
    </submittedName>
</protein>
<accession>A0A4Y2PVL1</accession>
<evidence type="ECO:0000313" key="2">
    <source>
        <dbReference type="EMBL" id="GBN54166.1"/>
    </source>
</evidence>
<dbReference type="AlphaFoldDB" id="A0A4Y2PVL1"/>
<dbReference type="Proteomes" id="UP000499080">
    <property type="component" value="Unassembled WGS sequence"/>
</dbReference>
<dbReference type="OrthoDB" id="2213137at2759"/>
<evidence type="ECO:0000256" key="1">
    <source>
        <dbReference type="SAM" id="Phobius"/>
    </source>
</evidence>
<feature type="transmembrane region" description="Helical" evidence="1">
    <location>
        <begin position="6"/>
        <end position="27"/>
    </location>
</feature>
<keyword evidence="1" id="KW-0472">Membrane</keyword>
<keyword evidence="1" id="KW-0812">Transmembrane</keyword>
<sequence>MAGADSGWSWVIAAACCWITFVIQGLVRSGGVVYVALIDAYGVSRSQASWPFTLRLALWNLSVLTNVVVEVCKGSVTLKPHGAVTAGPNVHSKA</sequence>
<reference evidence="2 3" key="1">
    <citation type="journal article" date="2019" name="Sci. Rep.">
        <title>Orb-weaving spider Araneus ventricosus genome elucidates the spidroin gene catalogue.</title>
        <authorList>
            <person name="Kono N."/>
            <person name="Nakamura H."/>
            <person name="Ohtoshi R."/>
            <person name="Moran D.A.P."/>
            <person name="Shinohara A."/>
            <person name="Yoshida Y."/>
            <person name="Fujiwara M."/>
            <person name="Mori M."/>
            <person name="Tomita M."/>
            <person name="Arakawa K."/>
        </authorList>
    </citation>
    <scope>NUCLEOTIDE SEQUENCE [LARGE SCALE GENOMIC DNA]</scope>
</reference>
<gene>
    <name evidence="2" type="ORF">AVEN_97694_1</name>
</gene>
<proteinExistence type="predicted"/>
<comment type="caution">
    <text evidence="2">The sequence shown here is derived from an EMBL/GenBank/DDBJ whole genome shotgun (WGS) entry which is preliminary data.</text>
</comment>
<dbReference type="EMBL" id="BGPR01012031">
    <property type="protein sequence ID" value="GBN54166.1"/>
    <property type="molecule type" value="Genomic_DNA"/>
</dbReference>
<evidence type="ECO:0000313" key="3">
    <source>
        <dbReference type="Proteomes" id="UP000499080"/>
    </source>
</evidence>
<keyword evidence="3" id="KW-1185">Reference proteome</keyword>
<name>A0A4Y2PVL1_ARAVE</name>
<organism evidence="2 3">
    <name type="scientific">Araneus ventricosus</name>
    <name type="common">Orbweaver spider</name>
    <name type="synonym">Epeira ventricosa</name>
    <dbReference type="NCBI Taxonomy" id="182803"/>
    <lineage>
        <taxon>Eukaryota</taxon>
        <taxon>Metazoa</taxon>
        <taxon>Ecdysozoa</taxon>
        <taxon>Arthropoda</taxon>
        <taxon>Chelicerata</taxon>
        <taxon>Arachnida</taxon>
        <taxon>Araneae</taxon>
        <taxon>Araneomorphae</taxon>
        <taxon>Entelegynae</taxon>
        <taxon>Araneoidea</taxon>
        <taxon>Araneidae</taxon>
        <taxon>Araneus</taxon>
    </lineage>
</organism>
<keyword evidence="1" id="KW-1133">Transmembrane helix</keyword>